<dbReference type="RefSeq" id="XP_052904090.1">
    <property type="nucleotide sequence ID" value="XM_053049919.1"/>
</dbReference>
<proteinExistence type="predicted"/>
<dbReference type="EMBL" id="AKIJ01000005">
    <property type="protein sequence ID" value="KFG25535.1"/>
    <property type="molecule type" value="Genomic_DNA"/>
</dbReference>
<dbReference type="Proteomes" id="UP000054524">
    <property type="component" value="Unassembled WGS sequence"/>
</dbReference>
<name>A0A086J067_NEMA1</name>
<organism evidence="1 2">
    <name type="scientific">Nematocida ausubeli (strain ATCC PRA-371 / ERTm2)</name>
    <name type="common">Nematode killer fungus</name>
    <dbReference type="NCBI Taxonomy" id="1913371"/>
    <lineage>
        <taxon>Eukaryota</taxon>
        <taxon>Fungi</taxon>
        <taxon>Fungi incertae sedis</taxon>
        <taxon>Microsporidia</taxon>
        <taxon>Nematocida</taxon>
    </lineage>
</organism>
<accession>A0A086J067</accession>
<dbReference type="AlphaFoldDB" id="A0A086J067"/>
<protein>
    <submittedName>
        <fullName evidence="1">Uncharacterized protein</fullName>
    </submittedName>
</protein>
<keyword evidence="2" id="KW-1185">Reference proteome</keyword>
<dbReference type="OrthoDB" id="2195595at2759"/>
<comment type="caution">
    <text evidence="1">The sequence shown here is derived from an EMBL/GenBank/DDBJ whole genome shotgun (WGS) entry which is preliminary data.</text>
</comment>
<dbReference type="HOGENOM" id="CLU_046735_0_0_1"/>
<sequence length="467" mass="53410">MKKSLRECFKTKASAVFGEFSRNAYLREVVKYITDRYAKKKYFERQAPQPPQKKTRLSSFENFTETTSINKCTLCVVVPNKGLIAEIVARLMAEKSILGEDIKTEKYAIVGDEDDDFMMPLMYADGEFKEAYNSQADVILATTKAMVTLGDQKLDRSKYFIQTAEELVDFARKAKNDLNIYSFLSGVDTVIVLDADILLIQNSVSFYETLKILEEARPAIRPQMNLRYLSSGEEKKAFVFLAGVISPALVSLIEKKPGHMIVSKKESAEPASSETLESTPACYPYSVCLKLNKTVATEKYADHHITTLLNSYERTLVIVKDSVEMEKIKTEIHNSSGFAEKNIFFIDEFTAESKIKEEIKSKILRKVWIITERFIFYRKKRLSRILTPYSPIKIFAPYVVNPRILQLAISKTEDLEETENGLYNAPITLVISSEEERYFVNDLFGRQVSISKLFEYSDETTINVQEK</sequence>
<gene>
    <name evidence="1" type="ORF">NESG_02314</name>
</gene>
<evidence type="ECO:0000313" key="1">
    <source>
        <dbReference type="EMBL" id="KFG25535.1"/>
    </source>
</evidence>
<dbReference type="GeneID" id="77677287"/>
<reference evidence="1 2" key="1">
    <citation type="journal article" date="2014" name="Genome Announc.">
        <title>Genome Sequence of the Microsporidian Species Nematocida sp1 Strain ERTm6 (ATCC PRA-372).</title>
        <authorList>
            <person name="Bakowski M.A."/>
            <person name="Priest M."/>
            <person name="Young S."/>
            <person name="Cuomo C.A."/>
            <person name="Troemel E.R."/>
        </authorList>
    </citation>
    <scope>NUCLEOTIDE SEQUENCE [LARGE SCALE GENOMIC DNA]</scope>
    <source>
        <strain evidence="1 2">ERTm6</strain>
    </source>
</reference>
<evidence type="ECO:0000313" key="2">
    <source>
        <dbReference type="Proteomes" id="UP000054524"/>
    </source>
</evidence>